<sequence>MHRGGHLKSLSAQRRDAAGPQANAWNGHGDHLQPSALQELLSHLYLPTRTASQAALPDLGRKSVLSPAAASYACDPSPVRFCRWGLEEGFLTASTLCVSPPTPINLGLASGALDQHEQSKAKSQ</sequence>
<evidence type="ECO:0000256" key="1">
    <source>
        <dbReference type="SAM" id="MobiDB-lite"/>
    </source>
</evidence>
<comment type="caution">
    <text evidence="2">The sequence shown here is derived from an EMBL/GenBank/DDBJ whole genome shotgun (WGS) entry which is preliminary data.</text>
</comment>
<feature type="region of interest" description="Disordered" evidence="1">
    <location>
        <begin position="1"/>
        <end position="31"/>
    </location>
</feature>
<evidence type="ECO:0000313" key="3">
    <source>
        <dbReference type="Proteomes" id="UP001066276"/>
    </source>
</evidence>
<keyword evidence="3" id="KW-1185">Reference proteome</keyword>
<organism evidence="2 3">
    <name type="scientific">Pleurodeles waltl</name>
    <name type="common">Iberian ribbed newt</name>
    <dbReference type="NCBI Taxonomy" id="8319"/>
    <lineage>
        <taxon>Eukaryota</taxon>
        <taxon>Metazoa</taxon>
        <taxon>Chordata</taxon>
        <taxon>Craniata</taxon>
        <taxon>Vertebrata</taxon>
        <taxon>Euteleostomi</taxon>
        <taxon>Amphibia</taxon>
        <taxon>Batrachia</taxon>
        <taxon>Caudata</taxon>
        <taxon>Salamandroidea</taxon>
        <taxon>Salamandridae</taxon>
        <taxon>Pleurodelinae</taxon>
        <taxon>Pleurodeles</taxon>
    </lineage>
</organism>
<dbReference type="Proteomes" id="UP001066276">
    <property type="component" value="Chromosome 6"/>
</dbReference>
<dbReference type="EMBL" id="JANPWB010000010">
    <property type="protein sequence ID" value="KAJ1139815.1"/>
    <property type="molecule type" value="Genomic_DNA"/>
</dbReference>
<proteinExistence type="predicted"/>
<name>A0AAV7QIB3_PLEWA</name>
<accession>A0AAV7QIB3</accession>
<dbReference type="AlphaFoldDB" id="A0AAV7QIB3"/>
<evidence type="ECO:0000313" key="2">
    <source>
        <dbReference type="EMBL" id="KAJ1139815.1"/>
    </source>
</evidence>
<reference evidence="2" key="1">
    <citation type="journal article" date="2022" name="bioRxiv">
        <title>Sequencing and chromosome-scale assembly of the giantPleurodeles waltlgenome.</title>
        <authorList>
            <person name="Brown T."/>
            <person name="Elewa A."/>
            <person name="Iarovenko S."/>
            <person name="Subramanian E."/>
            <person name="Araus A.J."/>
            <person name="Petzold A."/>
            <person name="Susuki M."/>
            <person name="Suzuki K.-i.T."/>
            <person name="Hayashi T."/>
            <person name="Toyoda A."/>
            <person name="Oliveira C."/>
            <person name="Osipova E."/>
            <person name="Leigh N.D."/>
            <person name="Simon A."/>
            <person name="Yun M.H."/>
        </authorList>
    </citation>
    <scope>NUCLEOTIDE SEQUENCE</scope>
    <source>
        <strain evidence="2">20211129_DDA</strain>
        <tissue evidence="2">Liver</tissue>
    </source>
</reference>
<protein>
    <submittedName>
        <fullName evidence="2">Uncharacterized protein</fullName>
    </submittedName>
</protein>
<gene>
    <name evidence="2" type="ORF">NDU88_006179</name>
</gene>